<accession>A0A645FYA8</accession>
<name>A0A645FYA8_9ZZZZ</name>
<sequence length="70" mass="7717">MIYAGYRRADWTGTGREDEGVIALVVFGVVLQVPDMDGLCLTVDGYHLAENTCLNVQALCESLWGHDKET</sequence>
<gene>
    <name evidence="1" type="ORF">SDC9_164221</name>
</gene>
<protein>
    <submittedName>
        <fullName evidence="1">Uncharacterized protein</fullName>
    </submittedName>
</protein>
<proteinExistence type="predicted"/>
<organism evidence="1">
    <name type="scientific">bioreactor metagenome</name>
    <dbReference type="NCBI Taxonomy" id="1076179"/>
    <lineage>
        <taxon>unclassified sequences</taxon>
        <taxon>metagenomes</taxon>
        <taxon>ecological metagenomes</taxon>
    </lineage>
</organism>
<dbReference type="AlphaFoldDB" id="A0A645FYA8"/>
<comment type="caution">
    <text evidence="1">The sequence shown here is derived from an EMBL/GenBank/DDBJ whole genome shotgun (WGS) entry which is preliminary data.</text>
</comment>
<evidence type="ECO:0000313" key="1">
    <source>
        <dbReference type="EMBL" id="MPN16874.1"/>
    </source>
</evidence>
<reference evidence="1" key="1">
    <citation type="submission" date="2019-08" db="EMBL/GenBank/DDBJ databases">
        <authorList>
            <person name="Kucharzyk K."/>
            <person name="Murdoch R.W."/>
            <person name="Higgins S."/>
            <person name="Loffler F."/>
        </authorList>
    </citation>
    <scope>NUCLEOTIDE SEQUENCE</scope>
</reference>
<dbReference type="EMBL" id="VSSQ01063879">
    <property type="protein sequence ID" value="MPN16874.1"/>
    <property type="molecule type" value="Genomic_DNA"/>
</dbReference>